<proteinExistence type="predicted"/>
<dbReference type="Pfam" id="PF12688">
    <property type="entry name" value="TPR_5"/>
    <property type="match status" value="1"/>
</dbReference>
<organism evidence="2 3">
    <name type="scientific">Microbacterium terregens</name>
    <dbReference type="NCBI Taxonomy" id="69363"/>
    <lineage>
        <taxon>Bacteria</taxon>
        <taxon>Bacillati</taxon>
        <taxon>Actinomycetota</taxon>
        <taxon>Actinomycetes</taxon>
        <taxon>Micrococcales</taxon>
        <taxon>Microbacteriaceae</taxon>
        <taxon>Microbacterium</taxon>
    </lineage>
</organism>
<name>A0ABV5T3Z6_9MICO</name>
<dbReference type="EMBL" id="JBHMBE010000009">
    <property type="protein sequence ID" value="MFB9647330.1"/>
    <property type="molecule type" value="Genomic_DNA"/>
</dbReference>
<feature type="domain" description="Tetratrico peptide repeat group 5" evidence="1">
    <location>
        <begin position="39"/>
        <end position="157"/>
    </location>
</feature>
<reference evidence="2 3" key="1">
    <citation type="submission" date="2024-09" db="EMBL/GenBank/DDBJ databases">
        <authorList>
            <person name="Sun Q."/>
            <person name="Mori K."/>
        </authorList>
    </citation>
    <scope>NUCLEOTIDE SEQUENCE [LARGE SCALE GENOMIC DNA]</scope>
    <source>
        <strain evidence="2 3">JCM 1342</strain>
    </source>
</reference>
<sequence>MSDWEDRVAAVWADDSLRDEQVMARIDALAAERPQGDARALFERAGSRDAAGHEAEAEPLYRAALAAGLDEKHRTQAVIQLASTIRNLGRIDEAVGLLRAEYERGPGAPLHDEVAAFLALALVSSGNEREAASVALLALAPHLHMYTRSVLGYAEDLVRGGGYSAQGEHGRVGCDAPVDS</sequence>
<keyword evidence="3" id="KW-1185">Reference proteome</keyword>
<dbReference type="RefSeq" id="WP_344713610.1">
    <property type="nucleotide sequence ID" value="NZ_BAAAWH010000001.1"/>
</dbReference>
<gene>
    <name evidence="2" type="ORF">ACFFPJ_16175</name>
</gene>
<dbReference type="InterPro" id="IPR011990">
    <property type="entry name" value="TPR-like_helical_dom_sf"/>
</dbReference>
<dbReference type="Gene3D" id="1.25.40.10">
    <property type="entry name" value="Tetratricopeptide repeat domain"/>
    <property type="match status" value="1"/>
</dbReference>
<evidence type="ECO:0000313" key="2">
    <source>
        <dbReference type="EMBL" id="MFB9647330.1"/>
    </source>
</evidence>
<evidence type="ECO:0000313" key="3">
    <source>
        <dbReference type="Proteomes" id="UP001589611"/>
    </source>
</evidence>
<dbReference type="Proteomes" id="UP001589611">
    <property type="component" value="Unassembled WGS sequence"/>
</dbReference>
<dbReference type="InterPro" id="IPR041656">
    <property type="entry name" value="TPR_5"/>
</dbReference>
<dbReference type="SUPFAM" id="SSF48452">
    <property type="entry name" value="TPR-like"/>
    <property type="match status" value="1"/>
</dbReference>
<accession>A0ABV5T3Z6</accession>
<protein>
    <submittedName>
        <fullName evidence="2">Tetratricopeptide repeat protein</fullName>
    </submittedName>
</protein>
<comment type="caution">
    <text evidence="2">The sequence shown here is derived from an EMBL/GenBank/DDBJ whole genome shotgun (WGS) entry which is preliminary data.</text>
</comment>
<evidence type="ECO:0000259" key="1">
    <source>
        <dbReference type="Pfam" id="PF12688"/>
    </source>
</evidence>